<evidence type="ECO:0000313" key="3">
    <source>
        <dbReference type="Proteomes" id="UP000010552"/>
    </source>
</evidence>
<accession>L5JUN0</accession>
<reference evidence="3" key="1">
    <citation type="journal article" date="2013" name="Science">
        <title>Comparative analysis of bat genomes provides insight into the evolution of flight and immunity.</title>
        <authorList>
            <person name="Zhang G."/>
            <person name="Cowled C."/>
            <person name="Shi Z."/>
            <person name="Huang Z."/>
            <person name="Bishop-Lilly K.A."/>
            <person name="Fang X."/>
            <person name="Wynne J.W."/>
            <person name="Xiong Z."/>
            <person name="Baker M.L."/>
            <person name="Zhao W."/>
            <person name="Tachedjian M."/>
            <person name="Zhu Y."/>
            <person name="Zhou P."/>
            <person name="Jiang X."/>
            <person name="Ng J."/>
            <person name="Yang L."/>
            <person name="Wu L."/>
            <person name="Xiao J."/>
            <person name="Feng Y."/>
            <person name="Chen Y."/>
            <person name="Sun X."/>
            <person name="Zhang Y."/>
            <person name="Marsh G.A."/>
            <person name="Crameri G."/>
            <person name="Broder C.C."/>
            <person name="Frey K.G."/>
            <person name="Wang L.F."/>
            <person name="Wang J."/>
        </authorList>
    </citation>
    <scope>NUCLEOTIDE SEQUENCE [LARGE SCALE GENOMIC DNA]</scope>
</reference>
<dbReference type="EMBL" id="KB031148">
    <property type="protein sequence ID" value="ELK02003.1"/>
    <property type="molecule type" value="Genomic_DNA"/>
</dbReference>
<name>L5JUN0_PTEAL</name>
<dbReference type="Proteomes" id="UP000010552">
    <property type="component" value="Unassembled WGS sequence"/>
</dbReference>
<evidence type="ECO:0000256" key="1">
    <source>
        <dbReference type="SAM" id="MobiDB-lite"/>
    </source>
</evidence>
<proteinExistence type="predicted"/>
<feature type="region of interest" description="Disordered" evidence="1">
    <location>
        <begin position="1"/>
        <end position="41"/>
    </location>
</feature>
<organism evidence="2 3">
    <name type="scientific">Pteropus alecto</name>
    <name type="common">Black flying fox</name>
    <dbReference type="NCBI Taxonomy" id="9402"/>
    <lineage>
        <taxon>Eukaryota</taxon>
        <taxon>Metazoa</taxon>
        <taxon>Chordata</taxon>
        <taxon>Craniata</taxon>
        <taxon>Vertebrata</taxon>
        <taxon>Euteleostomi</taxon>
        <taxon>Mammalia</taxon>
        <taxon>Eutheria</taxon>
        <taxon>Laurasiatheria</taxon>
        <taxon>Chiroptera</taxon>
        <taxon>Yinpterochiroptera</taxon>
        <taxon>Pteropodoidea</taxon>
        <taxon>Pteropodidae</taxon>
        <taxon>Pteropodinae</taxon>
        <taxon>Pteropus</taxon>
    </lineage>
</organism>
<keyword evidence="3" id="KW-1185">Reference proteome</keyword>
<sequence>MKEATAIRKQETGPQERRGEDEARHSLHRAQGATRNHPVTPVPVPIPLTHVHAHWDPILL</sequence>
<feature type="compositionally biased region" description="Basic and acidic residues" evidence="1">
    <location>
        <begin position="1"/>
        <end position="25"/>
    </location>
</feature>
<dbReference type="AlphaFoldDB" id="L5JUN0"/>
<dbReference type="InParanoid" id="L5JUN0"/>
<gene>
    <name evidence="2" type="ORF">PAL_GLEAN10014999</name>
</gene>
<evidence type="ECO:0000313" key="2">
    <source>
        <dbReference type="EMBL" id="ELK02003.1"/>
    </source>
</evidence>
<protein>
    <submittedName>
        <fullName evidence="2">Uncharacterized protein</fullName>
    </submittedName>
</protein>